<keyword evidence="3 6" id="KW-0812">Transmembrane</keyword>
<dbReference type="PANTHER" id="PTHR30294:SF29">
    <property type="entry name" value="MULTIDRUG ABC TRANSPORTER PERMEASE YBHS-RELATED"/>
    <property type="match status" value="1"/>
</dbReference>
<dbReference type="GO" id="GO:0140359">
    <property type="term" value="F:ABC-type transporter activity"/>
    <property type="evidence" value="ECO:0007669"/>
    <property type="project" value="InterPro"/>
</dbReference>
<feature type="transmembrane region" description="Helical" evidence="6">
    <location>
        <begin position="146"/>
        <end position="166"/>
    </location>
</feature>
<keyword evidence="8" id="KW-1185">Reference proteome</keyword>
<evidence type="ECO:0000313" key="8">
    <source>
        <dbReference type="Proteomes" id="UP000192343"/>
    </source>
</evidence>
<evidence type="ECO:0000256" key="4">
    <source>
        <dbReference type="ARBA" id="ARBA00022989"/>
    </source>
</evidence>
<proteinExistence type="predicted"/>
<accession>A0A1Y1S0D4</accession>
<dbReference type="AlphaFoldDB" id="A0A1Y1S0D4"/>
<comment type="caution">
    <text evidence="7">The sequence shown here is derived from an EMBL/GenBank/DDBJ whole genome shotgun (WGS) entry which is preliminary data.</text>
</comment>
<dbReference type="EMBL" id="MWQY01000005">
    <property type="protein sequence ID" value="ORC36625.1"/>
    <property type="molecule type" value="Genomic_DNA"/>
</dbReference>
<comment type="subcellular location">
    <subcellularLocation>
        <location evidence="1">Cell membrane</location>
        <topology evidence="1">Multi-pass membrane protein</topology>
    </subcellularLocation>
</comment>
<dbReference type="OrthoDB" id="9794512at2"/>
<gene>
    <name evidence="7" type="ORF">B4O97_06055</name>
</gene>
<evidence type="ECO:0000256" key="6">
    <source>
        <dbReference type="SAM" id="Phobius"/>
    </source>
</evidence>
<dbReference type="Pfam" id="PF12679">
    <property type="entry name" value="ABC2_membrane_2"/>
    <property type="match status" value="1"/>
</dbReference>
<sequence>MNGFLAITKRELKSYFSSPVVYVYIAMFTLVCGYFFYRNFIYFSMLSMQGSYGSSGSMVLNITEAVFAPVHSNYLFVMLILVPLITMRVFSEEKKTGTLELLISFPVRYMDVVLAKVFSAFAVLAITLGLTLLFPLVVSFFGRIEIIPVLTSYLGLFFVGLAFISIGTFFSSLTENQIIAAVLSFGIILLLWAIEWTASFVPGVFGRVLSEMSVYNHFRDFNRGVINSNDAIFFLNITVFFAGLTLINLQRRTWKS</sequence>
<reference evidence="7 8" key="1">
    <citation type="submission" date="2017-03" db="EMBL/GenBank/DDBJ databases">
        <title>Draft Genome sequence of Marispirochaeta sp. strain JC444.</title>
        <authorList>
            <person name="Shivani Y."/>
            <person name="Subhash Y."/>
            <person name="Sasikala C."/>
            <person name="Ramana C."/>
        </authorList>
    </citation>
    <scope>NUCLEOTIDE SEQUENCE [LARGE SCALE GENOMIC DNA]</scope>
    <source>
        <strain evidence="7 8">JC444</strain>
    </source>
</reference>
<keyword evidence="5 6" id="KW-0472">Membrane</keyword>
<dbReference type="GO" id="GO:0005886">
    <property type="term" value="C:plasma membrane"/>
    <property type="evidence" value="ECO:0007669"/>
    <property type="project" value="UniProtKB-SubCell"/>
</dbReference>
<keyword evidence="4 6" id="KW-1133">Transmembrane helix</keyword>
<feature type="transmembrane region" description="Helical" evidence="6">
    <location>
        <begin position="231"/>
        <end position="249"/>
    </location>
</feature>
<evidence type="ECO:0000256" key="3">
    <source>
        <dbReference type="ARBA" id="ARBA00022692"/>
    </source>
</evidence>
<feature type="transmembrane region" description="Helical" evidence="6">
    <location>
        <begin position="178"/>
        <end position="194"/>
    </location>
</feature>
<protein>
    <recommendedName>
        <fullName evidence="9">ABC transporter permease</fullName>
    </recommendedName>
</protein>
<evidence type="ECO:0000313" key="7">
    <source>
        <dbReference type="EMBL" id="ORC36625.1"/>
    </source>
</evidence>
<name>A0A1Y1S0D4_9SPIO</name>
<dbReference type="STRING" id="1963862.B4O97_06055"/>
<feature type="transmembrane region" description="Helical" evidence="6">
    <location>
        <begin position="112"/>
        <end position="134"/>
    </location>
</feature>
<dbReference type="PANTHER" id="PTHR30294">
    <property type="entry name" value="MEMBRANE COMPONENT OF ABC TRANSPORTER YHHJ-RELATED"/>
    <property type="match status" value="1"/>
</dbReference>
<evidence type="ECO:0000256" key="2">
    <source>
        <dbReference type="ARBA" id="ARBA00022475"/>
    </source>
</evidence>
<evidence type="ECO:0000256" key="5">
    <source>
        <dbReference type="ARBA" id="ARBA00023136"/>
    </source>
</evidence>
<dbReference type="Proteomes" id="UP000192343">
    <property type="component" value="Unassembled WGS sequence"/>
</dbReference>
<keyword evidence="2" id="KW-1003">Cell membrane</keyword>
<dbReference type="RefSeq" id="WP_083049192.1">
    <property type="nucleotide sequence ID" value="NZ_MWQY01000005.1"/>
</dbReference>
<evidence type="ECO:0008006" key="9">
    <source>
        <dbReference type="Google" id="ProtNLM"/>
    </source>
</evidence>
<feature type="transmembrane region" description="Helical" evidence="6">
    <location>
        <begin position="20"/>
        <end position="37"/>
    </location>
</feature>
<organism evidence="7 8">
    <name type="scientific">Marispirochaeta aestuarii</name>
    <dbReference type="NCBI Taxonomy" id="1963862"/>
    <lineage>
        <taxon>Bacteria</taxon>
        <taxon>Pseudomonadati</taxon>
        <taxon>Spirochaetota</taxon>
        <taxon>Spirochaetia</taxon>
        <taxon>Spirochaetales</taxon>
        <taxon>Spirochaetaceae</taxon>
        <taxon>Marispirochaeta</taxon>
    </lineage>
</organism>
<dbReference type="InterPro" id="IPR051449">
    <property type="entry name" value="ABC-2_transporter_component"/>
</dbReference>
<evidence type="ECO:0000256" key="1">
    <source>
        <dbReference type="ARBA" id="ARBA00004651"/>
    </source>
</evidence>